<dbReference type="Proteomes" id="UP000274601">
    <property type="component" value="Unassembled WGS sequence"/>
</dbReference>
<reference evidence="2 3" key="1">
    <citation type="submission" date="2018-10" db="EMBL/GenBank/DDBJ databases">
        <title>Genomic Encyclopedia of Archaeal and Bacterial Type Strains, Phase II (KMG-II): from individual species to whole genera.</title>
        <authorList>
            <person name="Goeker M."/>
        </authorList>
    </citation>
    <scope>NUCLEOTIDE SEQUENCE [LARGE SCALE GENOMIC DNA]</scope>
    <source>
        <strain evidence="2 3">DSM 43383</strain>
    </source>
</reference>
<feature type="chain" id="PRO_5039582227" description="Ig-like domain-containing protein" evidence="1">
    <location>
        <begin position="26"/>
        <end position="114"/>
    </location>
</feature>
<feature type="signal peptide" evidence="1">
    <location>
        <begin position="1"/>
        <end position="25"/>
    </location>
</feature>
<evidence type="ECO:0000256" key="1">
    <source>
        <dbReference type="SAM" id="SignalP"/>
    </source>
</evidence>
<keyword evidence="1" id="KW-0732">Signal</keyword>
<name>A0A495QX64_9ACTN</name>
<proteinExistence type="predicted"/>
<evidence type="ECO:0008006" key="4">
    <source>
        <dbReference type="Google" id="ProtNLM"/>
    </source>
</evidence>
<organism evidence="2 3">
    <name type="scientific">Actinomadura pelletieri DSM 43383</name>
    <dbReference type="NCBI Taxonomy" id="1120940"/>
    <lineage>
        <taxon>Bacteria</taxon>
        <taxon>Bacillati</taxon>
        <taxon>Actinomycetota</taxon>
        <taxon>Actinomycetes</taxon>
        <taxon>Streptosporangiales</taxon>
        <taxon>Thermomonosporaceae</taxon>
        <taxon>Actinomadura</taxon>
    </lineage>
</organism>
<gene>
    <name evidence="2" type="ORF">BZB76_0146</name>
</gene>
<sequence length="114" mass="11757">MSRVRKAALSAAALSAVVAGTTVVAGTSAEARTCITSNHLKLLQGAVWGDRSIYCNPPDVLSPLPTTIQKKSGTTWVTVTPTGDGVASYVCKGTAASTYRLKEAPSKQITVSCS</sequence>
<protein>
    <recommendedName>
        <fullName evidence="4">Ig-like domain-containing protein</fullName>
    </recommendedName>
</protein>
<comment type="caution">
    <text evidence="2">The sequence shown here is derived from an EMBL/GenBank/DDBJ whole genome shotgun (WGS) entry which is preliminary data.</text>
</comment>
<evidence type="ECO:0000313" key="2">
    <source>
        <dbReference type="EMBL" id="RKS78718.1"/>
    </source>
</evidence>
<keyword evidence="3" id="KW-1185">Reference proteome</keyword>
<dbReference type="EMBL" id="RBWU01000001">
    <property type="protein sequence ID" value="RKS78718.1"/>
    <property type="molecule type" value="Genomic_DNA"/>
</dbReference>
<dbReference type="AlphaFoldDB" id="A0A495QX64"/>
<dbReference type="RefSeq" id="WP_170180457.1">
    <property type="nucleotide sequence ID" value="NZ_RBWU01000001.1"/>
</dbReference>
<accession>A0A495QX64</accession>
<evidence type="ECO:0000313" key="3">
    <source>
        <dbReference type="Proteomes" id="UP000274601"/>
    </source>
</evidence>